<feature type="signal peptide" evidence="1">
    <location>
        <begin position="1"/>
        <end position="20"/>
    </location>
</feature>
<proteinExistence type="predicted"/>
<evidence type="ECO:0000313" key="3">
    <source>
        <dbReference type="Proteomes" id="UP000439903"/>
    </source>
</evidence>
<gene>
    <name evidence="2" type="ORF">F8M41_008947</name>
</gene>
<dbReference type="EMBL" id="WTPW01000196">
    <property type="protein sequence ID" value="KAF0536898.1"/>
    <property type="molecule type" value="Genomic_DNA"/>
</dbReference>
<comment type="caution">
    <text evidence="2">The sequence shown here is derived from an EMBL/GenBank/DDBJ whole genome shotgun (WGS) entry which is preliminary data.</text>
</comment>
<dbReference type="Gene3D" id="2.130.10.10">
    <property type="entry name" value="YVTN repeat-like/Quinoprotein amine dehydrogenase"/>
    <property type="match status" value="1"/>
</dbReference>
<dbReference type="OrthoDB" id="5588185at2759"/>
<keyword evidence="3" id="KW-1185">Reference proteome</keyword>
<dbReference type="SUPFAM" id="SSF63825">
    <property type="entry name" value="YWTD domain"/>
    <property type="match status" value="1"/>
</dbReference>
<evidence type="ECO:0000313" key="2">
    <source>
        <dbReference type="EMBL" id="KAF0536898.1"/>
    </source>
</evidence>
<organism evidence="2 3">
    <name type="scientific">Gigaspora margarita</name>
    <dbReference type="NCBI Taxonomy" id="4874"/>
    <lineage>
        <taxon>Eukaryota</taxon>
        <taxon>Fungi</taxon>
        <taxon>Fungi incertae sedis</taxon>
        <taxon>Mucoromycota</taxon>
        <taxon>Glomeromycotina</taxon>
        <taxon>Glomeromycetes</taxon>
        <taxon>Diversisporales</taxon>
        <taxon>Gigasporaceae</taxon>
        <taxon>Gigaspora</taxon>
    </lineage>
</organism>
<sequence>MMMMLIPCLIALLFIHSIVAEITITYLPYEGLPSIFENQLPLAQQTHEMVMVEDIVLVSQLSNSVLVKVRVDENGVAQHVESFQIANPNSNLHGLALSTYYHGCVWLTLEADNKLVLIDPMVESLTDEPEVIMEIDVPEPGGGPHYIGEYDTNLWVSLKEGSAVLRINHENPLDYNIYQGVSHPIFVAQHPINEMFYSSEDDSSKIMKINPETGETIQLEVDARAGTTPVGMISGPNGIWFTLLGSKTAGTGTFGFIDQDDKIVYHKLKSPLGKDAALLHLKFDVAYKTNYKLYLLSSSIINPTALDMVIIVTFDWQWTTIKDEEVILIPTQQCKAHRLLPTESNVFVTELTTSKLLSLYKF</sequence>
<name>A0A8H4AVF3_GIGMA</name>
<dbReference type="AlphaFoldDB" id="A0A8H4AVF3"/>
<dbReference type="Proteomes" id="UP000439903">
    <property type="component" value="Unassembled WGS sequence"/>
</dbReference>
<reference evidence="2 3" key="1">
    <citation type="journal article" date="2019" name="Environ. Microbiol.">
        <title>At the nexus of three kingdoms: the genome of the mycorrhizal fungus Gigaspora margarita provides insights into plant, endobacterial and fungal interactions.</title>
        <authorList>
            <person name="Venice F."/>
            <person name="Ghignone S."/>
            <person name="Salvioli di Fossalunga A."/>
            <person name="Amselem J."/>
            <person name="Novero M."/>
            <person name="Xianan X."/>
            <person name="Sedzielewska Toro K."/>
            <person name="Morin E."/>
            <person name="Lipzen A."/>
            <person name="Grigoriev I.V."/>
            <person name="Henrissat B."/>
            <person name="Martin F.M."/>
            <person name="Bonfante P."/>
        </authorList>
    </citation>
    <scope>NUCLEOTIDE SEQUENCE [LARGE SCALE GENOMIC DNA]</scope>
    <source>
        <strain evidence="2 3">BEG34</strain>
    </source>
</reference>
<feature type="chain" id="PRO_5034670731" evidence="1">
    <location>
        <begin position="21"/>
        <end position="362"/>
    </location>
</feature>
<evidence type="ECO:0000256" key="1">
    <source>
        <dbReference type="SAM" id="SignalP"/>
    </source>
</evidence>
<accession>A0A8H4AVF3</accession>
<protein>
    <submittedName>
        <fullName evidence="2">Uncharacterized protein</fullName>
    </submittedName>
</protein>
<dbReference type="InterPro" id="IPR015943">
    <property type="entry name" value="WD40/YVTN_repeat-like_dom_sf"/>
</dbReference>
<keyword evidence="1" id="KW-0732">Signal</keyword>